<dbReference type="PRINTS" id="PR00053">
    <property type="entry name" value="FORKHEAD"/>
</dbReference>
<feature type="compositionally biased region" description="Polar residues" evidence="7">
    <location>
        <begin position="590"/>
        <end position="604"/>
    </location>
</feature>
<feature type="DNA-binding region" description="Fork-head" evidence="6">
    <location>
        <begin position="370"/>
        <end position="466"/>
    </location>
</feature>
<feature type="compositionally biased region" description="Basic residues" evidence="7">
    <location>
        <begin position="267"/>
        <end position="277"/>
    </location>
</feature>
<dbReference type="InterPro" id="IPR018122">
    <property type="entry name" value="TF_fork_head_CS_1"/>
</dbReference>
<evidence type="ECO:0000256" key="5">
    <source>
        <dbReference type="ARBA" id="ARBA00023242"/>
    </source>
</evidence>
<feature type="compositionally biased region" description="Polar residues" evidence="7">
    <location>
        <begin position="52"/>
        <end position="72"/>
    </location>
</feature>
<accession>A0AAD5WWF6</accession>
<dbReference type="Pfam" id="PF00250">
    <property type="entry name" value="Forkhead"/>
    <property type="match status" value="1"/>
</dbReference>
<comment type="subcellular location">
    <subcellularLocation>
        <location evidence="1 6">Nucleus</location>
    </subcellularLocation>
</comment>
<dbReference type="InterPro" id="IPR000253">
    <property type="entry name" value="FHA_dom"/>
</dbReference>
<evidence type="ECO:0000256" key="4">
    <source>
        <dbReference type="ARBA" id="ARBA00023163"/>
    </source>
</evidence>
<dbReference type="SUPFAM" id="SSF46785">
    <property type="entry name" value="Winged helix' DNA-binding domain"/>
    <property type="match status" value="1"/>
</dbReference>
<feature type="compositionally biased region" description="Polar residues" evidence="7">
    <location>
        <begin position="683"/>
        <end position="692"/>
    </location>
</feature>
<dbReference type="GO" id="GO:0005634">
    <property type="term" value="C:nucleus"/>
    <property type="evidence" value="ECO:0007669"/>
    <property type="project" value="UniProtKB-SubCell"/>
</dbReference>
<proteinExistence type="predicted"/>
<evidence type="ECO:0000256" key="3">
    <source>
        <dbReference type="ARBA" id="ARBA00023125"/>
    </source>
</evidence>
<feature type="compositionally biased region" description="Polar residues" evidence="7">
    <location>
        <begin position="471"/>
        <end position="486"/>
    </location>
</feature>
<dbReference type="SUPFAM" id="SSF49879">
    <property type="entry name" value="SMAD/FHA domain"/>
    <property type="match status" value="1"/>
</dbReference>
<feature type="compositionally biased region" description="Low complexity" evidence="7">
    <location>
        <begin position="1"/>
        <end position="12"/>
    </location>
</feature>
<dbReference type="PROSITE" id="PS50006">
    <property type="entry name" value="FHA_DOMAIN"/>
    <property type="match status" value="1"/>
</dbReference>
<dbReference type="EMBL" id="JAKWBI020000049">
    <property type="protein sequence ID" value="KAJ2904620.1"/>
    <property type="molecule type" value="Genomic_DNA"/>
</dbReference>
<dbReference type="CDD" id="cd22701">
    <property type="entry name" value="FHA_FKH1-like"/>
    <property type="match status" value="1"/>
</dbReference>
<dbReference type="Proteomes" id="UP001201980">
    <property type="component" value="Unassembled WGS sequence"/>
</dbReference>
<dbReference type="AlphaFoldDB" id="A0AAD5WWF6"/>
<keyword evidence="3 6" id="KW-0238">DNA-binding</keyword>
<evidence type="ECO:0000259" key="9">
    <source>
        <dbReference type="PROSITE" id="PS50039"/>
    </source>
</evidence>
<sequence>MGPSSKRSQTSRSSRELRRDPTPVDPSSPSRPAKRRKKGGGSGGGGDPPSQDIPNDDSSSIVADVNPANTNDDQIVSQVAQHLTVARDQPPKASQDHSNAIHETNKEGVKAYAKIAAHDWTFYVTNLAVNIGRHHDQADLDNEDDQIHIDLSPNKMVSRQHARISFDPKTETWNILVKGRNGVRVNSRLVKQHESHGLSSGEVIEVGLNEMMFVLPSEISPLKISPPYLQRAGIPTATAATSSSAPPSSAAKDREPAPSINNDTKPQRHHHRHHHQHQNPSLPPPSTLQSAVQESPSKARSVRSQQQQSGGKVPLAPAPADYKRPGTPPSSAKGRISTSQLRSPHNVGSGTMMMTQSDVDLSLDENKHIKPPYSYSQLITQAITRAEDQKLNLSGIYAYIMDRYAYYRTAPVGGWQNSIRHNLSLNKAFEKVARTTDEPGKGMKWHIVGEQYDEMVRNAYRGGRGGHRGSSAPSSPNNFGHPSQAQRDMAGVREPTPARKRKLSNPGSPPQSSNLPSQFTPDRSSRFLNPSHNTMADGSPLPRPRKPLASAIPSSENPPRSPTLTSSYNPEDNFVTPAPQRLHPRLAPPSTAQRPSQHMPTSSPAPFWKYADIGSTPLKPAQFDLSPSKPGTGPPVHSSSPPPATSDRSPVVSPTRGIGKDKRDSTEDEITLFTVHDPHAHSVSVSRPTPSKDSQDGDEGSFDLTKGFQSIGSYHTPAGHGAPIGATPRGL</sequence>
<keyword evidence="4" id="KW-0804">Transcription</keyword>
<dbReference type="InterPro" id="IPR036388">
    <property type="entry name" value="WH-like_DNA-bd_sf"/>
</dbReference>
<keyword evidence="2" id="KW-0805">Transcription regulation</keyword>
<name>A0AAD5WWF6_9PEZI</name>
<dbReference type="Pfam" id="PF00498">
    <property type="entry name" value="FHA"/>
    <property type="match status" value="1"/>
</dbReference>
<dbReference type="Gene3D" id="1.10.10.10">
    <property type="entry name" value="Winged helix-like DNA-binding domain superfamily/Winged helix DNA-binding domain"/>
    <property type="match status" value="1"/>
</dbReference>
<dbReference type="FunFam" id="1.10.10.10:FF:000030">
    <property type="entry name" value="Forkhead box protein K2"/>
    <property type="match status" value="1"/>
</dbReference>
<evidence type="ECO:0000256" key="7">
    <source>
        <dbReference type="SAM" id="MobiDB-lite"/>
    </source>
</evidence>
<gene>
    <name evidence="10" type="ORF">MKZ38_007599</name>
</gene>
<evidence type="ECO:0000256" key="1">
    <source>
        <dbReference type="ARBA" id="ARBA00004123"/>
    </source>
</evidence>
<dbReference type="PROSITE" id="PS00657">
    <property type="entry name" value="FORK_HEAD_1"/>
    <property type="match status" value="1"/>
</dbReference>
<dbReference type="Gene3D" id="2.60.200.20">
    <property type="match status" value="1"/>
</dbReference>
<dbReference type="PANTHER" id="PTHR45881:SF1">
    <property type="entry name" value="FORK HEAD PROTEIN HOMOLOG 2"/>
    <property type="match status" value="1"/>
</dbReference>
<evidence type="ECO:0000259" key="8">
    <source>
        <dbReference type="PROSITE" id="PS50006"/>
    </source>
</evidence>
<feature type="region of interest" description="Disordered" evidence="7">
    <location>
        <begin position="1"/>
        <end position="72"/>
    </location>
</feature>
<feature type="compositionally biased region" description="Low complexity" evidence="7">
    <location>
        <begin position="237"/>
        <end position="250"/>
    </location>
</feature>
<reference evidence="10" key="1">
    <citation type="submission" date="2022-07" db="EMBL/GenBank/DDBJ databases">
        <title>Draft genome sequence of Zalerion maritima ATCC 34329, a (micro)plastics degrading marine fungus.</title>
        <authorList>
            <person name="Paco A."/>
            <person name="Goncalves M.F.M."/>
            <person name="Rocha-Santos T.A.P."/>
            <person name="Alves A."/>
        </authorList>
    </citation>
    <scope>NUCLEOTIDE SEQUENCE</scope>
    <source>
        <strain evidence="10">ATCC 34329</strain>
    </source>
</reference>
<protein>
    <submittedName>
        <fullName evidence="10">Forkhead transcription factor fkh1</fullName>
    </submittedName>
</protein>
<feature type="compositionally biased region" description="Basic and acidic residues" evidence="7">
    <location>
        <begin position="13"/>
        <end position="22"/>
    </location>
</feature>
<comment type="caution">
    <text evidence="10">The sequence shown here is derived from an EMBL/GenBank/DDBJ whole genome shotgun (WGS) entry which is preliminary data.</text>
</comment>
<feature type="compositionally biased region" description="Polar residues" evidence="7">
    <location>
        <begin position="336"/>
        <end position="351"/>
    </location>
</feature>
<evidence type="ECO:0000313" key="11">
    <source>
        <dbReference type="Proteomes" id="UP001201980"/>
    </source>
</evidence>
<dbReference type="PANTHER" id="PTHR45881">
    <property type="entry name" value="CHECKPOINT SUPPRESSOR 1-LIKE, ISOFORM A-RELATED"/>
    <property type="match status" value="1"/>
</dbReference>
<dbReference type="GO" id="GO:0000978">
    <property type="term" value="F:RNA polymerase II cis-regulatory region sequence-specific DNA binding"/>
    <property type="evidence" value="ECO:0007669"/>
    <property type="project" value="TreeGrafter"/>
</dbReference>
<dbReference type="InterPro" id="IPR001766">
    <property type="entry name" value="Fork_head_dom"/>
</dbReference>
<organism evidence="10 11">
    <name type="scientific">Zalerion maritima</name>
    <dbReference type="NCBI Taxonomy" id="339359"/>
    <lineage>
        <taxon>Eukaryota</taxon>
        <taxon>Fungi</taxon>
        <taxon>Dikarya</taxon>
        <taxon>Ascomycota</taxon>
        <taxon>Pezizomycotina</taxon>
        <taxon>Sordariomycetes</taxon>
        <taxon>Lulworthiomycetidae</taxon>
        <taxon>Lulworthiales</taxon>
        <taxon>Lulworthiaceae</taxon>
        <taxon>Zalerion</taxon>
    </lineage>
</organism>
<evidence type="ECO:0000256" key="2">
    <source>
        <dbReference type="ARBA" id="ARBA00023015"/>
    </source>
</evidence>
<dbReference type="PROSITE" id="PS00658">
    <property type="entry name" value="FORK_HEAD_2"/>
    <property type="match status" value="1"/>
</dbReference>
<feature type="compositionally biased region" description="Low complexity" evidence="7">
    <location>
        <begin position="298"/>
        <end position="313"/>
    </location>
</feature>
<dbReference type="InterPro" id="IPR036390">
    <property type="entry name" value="WH_DNA-bd_sf"/>
</dbReference>
<dbReference type="InterPro" id="IPR030456">
    <property type="entry name" value="TF_fork_head_CS_2"/>
</dbReference>
<dbReference type="PROSITE" id="PS50039">
    <property type="entry name" value="FORK_HEAD_3"/>
    <property type="match status" value="1"/>
</dbReference>
<dbReference type="GO" id="GO:0000981">
    <property type="term" value="F:DNA-binding transcription factor activity, RNA polymerase II-specific"/>
    <property type="evidence" value="ECO:0007669"/>
    <property type="project" value="TreeGrafter"/>
</dbReference>
<feature type="region of interest" description="Disordered" evidence="7">
    <location>
        <begin position="237"/>
        <end position="351"/>
    </location>
</feature>
<feature type="compositionally biased region" description="Polar residues" evidence="7">
    <location>
        <begin position="287"/>
        <end position="296"/>
    </location>
</feature>
<keyword evidence="11" id="KW-1185">Reference proteome</keyword>
<feature type="domain" description="Fork-head" evidence="9">
    <location>
        <begin position="370"/>
        <end position="466"/>
    </location>
</feature>
<keyword evidence="5 6" id="KW-0539">Nucleus</keyword>
<dbReference type="SMART" id="SM00339">
    <property type="entry name" value="FH"/>
    <property type="match status" value="1"/>
</dbReference>
<evidence type="ECO:0000256" key="6">
    <source>
        <dbReference type="PROSITE-ProRule" id="PRU00089"/>
    </source>
</evidence>
<feature type="compositionally biased region" description="Polar residues" evidence="7">
    <location>
        <begin position="552"/>
        <end position="570"/>
    </location>
</feature>
<dbReference type="CDD" id="cd00059">
    <property type="entry name" value="FH_FOX"/>
    <property type="match status" value="1"/>
</dbReference>
<evidence type="ECO:0000313" key="10">
    <source>
        <dbReference type="EMBL" id="KAJ2904620.1"/>
    </source>
</evidence>
<feature type="region of interest" description="Disordered" evidence="7">
    <location>
        <begin position="460"/>
        <end position="731"/>
    </location>
</feature>
<feature type="domain" description="FHA" evidence="8">
    <location>
        <begin position="129"/>
        <end position="190"/>
    </location>
</feature>
<dbReference type="InterPro" id="IPR008984">
    <property type="entry name" value="SMAD_FHA_dom_sf"/>
</dbReference>
<feature type="compositionally biased region" description="Polar residues" evidence="7">
    <location>
        <begin position="510"/>
        <end position="536"/>
    </location>
</feature>
<dbReference type="SMART" id="SM00240">
    <property type="entry name" value="FHA"/>
    <property type="match status" value="1"/>
</dbReference>